<dbReference type="Proteomes" id="UP001465976">
    <property type="component" value="Unassembled WGS sequence"/>
</dbReference>
<feature type="domain" description="SKP1 component POZ" evidence="6">
    <location>
        <begin position="1"/>
        <end position="57"/>
    </location>
</feature>
<protein>
    <recommendedName>
        <fullName evidence="3">E3 ubiquitin ligase complex SCF subunit</fullName>
    </recommendedName>
</protein>
<dbReference type="SUPFAM" id="SSF54695">
    <property type="entry name" value="POZ domain"/>
    <property type="match status" value="1"/>
</dbReference>
<name>A0ABR3FDU6_9AGAR</name>
<dbReference type="PIRSF" id="PIRSF028729">
    <property type="entry name" value="E3_ubiquit_lig_SCF_Skp"/>
    <property type="match status" value="1"/>
</dbReference>
<keyword evidence="8" id="KW-1185">Reference proteome</keyword>
<organism evidence="7 8">
    <name type="scientific">Marasmius crinis-equi</name>
    <dbReference type="NCBI Taxonomy" id="585013"/>
    <lineage>
        <taxon>Eukaryota</taxon>
        <taxon>Fungi</taxon>
        <taxon>Dikarya</taxon>
        <taxon>Basidiomycota</taxon>
        <taxon>Agaricomycotina</taxon>
        <taxon>Agaricomycetes</taxon>
        <taxon>Agaricomycetidae</taxon>
        <taxon>Agaricales</taxon>
        <taxon>Marasmiineae</taxon>
        <taxon>Marasmiaceae</taxon>
        <taxon>Marasmius</taxon>
    </lineage>
</organism>
<dbReference type="InterPro" id="IPR036296">
    <property type="entry name" value="SKP1-like_dim_sf"/>
</dbReference>
<gene>
    <name evidence="7" type="ORF">V5O48_008705</name>
</gene>
<evidence type="ECO:0000313" key="7">
    <source>
        <dbReference type="EMBL" id="KAL0573258.1"/>
    </source>
</evidence>
<dbReference type="InterPro" id="IPR016072">
    <property type="entry name" value="Skp1_comp_dimer"/>
</dbReference>
<evidence type="ECO:0000259" key="5">
    <source>
        <dbReference type="Pfam" id="PF01466"/>
    </source>
</evidence>
<dbReference type="PANTHER" id="PTHR11165">
    <property type="entry name" value="SKP1"/>
    <property type="match status" value="1"/>
</dbReference>
<evidence type="ECO:0000313" key="8">
    <source>
        <dbReference type="Proteomes" id="UP001465976"/>
    </source>
</evidence>
<dbReference type="InterPro" id="IPR001232">
    <property type="entry name" value="SKP1-like"/>
</dbReference>
<reference evidence="7 8" key="1">
    <citation type="submission" date="2024-02" db="EMBL/GenBank/DDBJ databases">
        <title>A draft genome for the cacao thread blight pathogen Marasmius crinis-equi.</title>
        <authorList>
            <person name="Cohen S.P."/>
            <person name="Baruah I.K."/>
            <person name="Amoako-Attah I."/>
            <person name="Bukari Y."/>
            <person name="Meinhardt L.W."/>
            <person name="Bailey B.A."/>
        </authorList>
    </citation>
    <scope>NUCLEOTIDE SEQUENCE [LARGE SCALE GENOMIC DNA]</scope>
    <source>
        <strain evidence="7 8">GH-76</strain>
    </source>
</reference>
<accession>A0ABR3FDU6</accession>
<comment type="caution">
    <text evidence="7">The sequence shown here is derived from an EMBL/GenBank/DDBJ whole genome shotgun (WGS) entry which is preliminary data.</text>
</comment>
<evidence type="ECO:0000256" key="1">
    <source>
        <dbReference type="ARBA" id="ARBA00009993"/>
    </source>
</evidence>
<comment type="function">
    <text evidence="3">Essential component of the SCF (SKP1-CUL1-F-box protein) E3 ubiquitin ligase complexes, which mediate the ubiquitination and subsequent proteasomal degradation of target proteins.</text>
</comment>
<keyword evidence="2 3" id="KW-0833">Ubl conjugation pathway</keyword>
<dbReference type="SUPFAM" id="SSF81382">
    <property type="entry name" value="Skp1 dimerisation domain-like"/>
    <property type="match status" value="1"/>
</dbReference>
<comment type="pathway">
    <text evidence="3">Protein modification; protein ubiquitination.</text>
</comment>
<dbReference type="InterPro" id="IPR016897">
    <property type="entry name" value="SKP1"/>
</dbReference>
<comment type="subunit">
    <text evidence="3">Component of the SCF (SKP1-CUL1-F-box protein) E3 ubiquitin ligase complexes.</text>
</comment>
<dbReference type="Gene3D" id="3.30.710.10">
    <property type="entry name" value="Potassium Channel Kv1.1, Chain A"/>
    <property type="match status" value="1"/>
</dbReference>
<proteinExistence type="inferred from homology"/>
<comment type="similarity">
    <text evidence="1 3">Belongs to the SKP1 family.</text>
</comment>
<evidence type="ECO:0000256" key="3">
    <source>
        <dbReference type="PIRNR" id="PIRNR028729"/>
    </source>
</evidence>
<dbReference type="SMART" id="SM00512">
    <property type="entry name" value="Skp1"/>
    <property type="match status" value="1"/>
</dbReference>
<feature type="domain" description="SKP1 component dimerisation" evidence="5">
    <location>
        <begin position="99"/>
        <end position="128"/>
    </location>
</feature>
<evidence type="ECO:0000256" key="2">
    <source>
        <dbReference type="ARBA" id="ARBA00022786"/>
    </source>
</evidence>
<evidence type="ECO:0000256" key="4">
    <source>
        <dbReference type="SAM" id="MobiDB-lite"/>
    </source>
</evidence>
<evidence type="ECO:0000259" key="6">
    <source>
        <dbReference type="Pfam" id="PF03931"/>
    </source>
</evidence>
<dbReference type="InterPro" id="IPR016073">
    <property type="entry name" value="Skp1_comp_POZ"/>
</dbReference>
<dbReference type="InterPro" id="IPR011333">
    <property type="entry name" value="SKP1/BTB/POZ_sf"/>
</dbReference>
<sequence>MIHLITSDRQQFTVDKEVVQRMRLLDGSQLEADQAIRLPNVSSDVLRKVLEYCEHHRSEPLRDHDNQTTSNWDQQFIAELEQQILFEVILAALYLKMEPLLTLGCKRVADQIEGKTPEEIWALFDIQNRPDNCSAEDQNWEDGNRKDDDNENQVEG</sequence>
<feature type="region of interest" description="Disordered" evidence="4">
    <location>
        <begin position="132"/>
        <end position="156"/>
    </location>
</feature>
<dbReference type="Pfam" id="PF03931">
    <property type="entry name" value="Skp1_POZ"/>
    <property type="match status" value="1"/>
</dbReference>
<dbReference type="EMBL" id="JBAHYK010000524">
    <property type="protein sequence ID" value="KAL0573258.1"/>
    <property type="molecule type" value="Genomic_DNA"/>
</dbReference>
<dbReference type="Pfam" id="PF01466">
    <property type="entry name" value="Skp1"/>
    <property type="match status" value="1"/>
</dbReference>